<dbReference type="RefSeq" id="XP_067814344.1">
    <property type="nucleotide sequence ID" value="XM_067965629.1"/>
</dbReference>
<dbReference type="AlphaFoldDB" id="A0A976IA27"/>
<dbReference type="EMBL" id="SHOA02000002">
    <property type="protein sequence ID" value="TDH64845.1"/>
    <property type="molecule type" value="Genomic_DNA"/>
</dbReference>
<gene>
    <name evidence="1" type="ORF">CCR75_007571</name>
</gene>
<protein>
    <submittedName>
        <fullName evidence="1">Uncharacterized protein</fullName>
    </submittedName>
</protein>
<accession>A0A976IA27</accession>
<name>A0A976IA27_BRELC</name>
<dbReference type="Proteomes" id="UP000294530">
    <property type="component" value="Unassembled WGS sequence"/>
</dbReference>
<reference evidence="1 2" key="1">
    <citation type="journal article" date="2021" name="Genome Biol.">
        <title>AFLAP: assembly-free linkage analysis pipeline using k-mers from genome sequencing data.</title>
        <authorList>
            <person name="Fletcher K."/>
            <person name="Zhang L."/>
            <person name="Gil J."/>
            <person name="Han R."/>
            <person name="Cavanaugh K."/>
            <person name="Michelmore R."/>
        </authorList>
    </citation>
    <scope>NUCLEOTIDE SEQUENCE [LARGE SCALE GENOMIC DNA]</scope>
    <source>
        <strain evidence="1 2">SF5</strain>
    </source>
</reference>
<proteinExistence type="predicted"/>
<dbReference type="GeneID" id="94351300"/>
<keyword evidence="2" id="KW-1185">Reference proteome</keyword>
<dbReference type="KEGG" id="blac:94351300"/>
<organism evidence="1 2">
    <name type="scientific">Bremia lactucae</name>
    <name type="common">Lettuce downy mildew</name>
    <dbReference type="NCBI Taxonomy" id="4779"/>
    <lineage>
        <taxon>Eukaryota</taxon>
        <taxon>Sar</taxon>
        <taxon>Stramenopiles</taxon>
        <taxon>Oomycota</taxon>
        <taxon>Peronosporomycetes</taxon>
        <taxon>Peronosporales</taxon>
        <taxon>Peronosporaceae</taxon>
        <taxon>Bremia</taxon>
    </lineage>
</organism>
<sequence>MTTYATMGNNENTLEQLFCRDRESDPAIDFDLAAVVWHGGWSVTRGLLYLRNFSKYWKYKLTLHQPQQGQLTGPHLEPCRMRLNYCWITSTSQRKRCLRRHSARREDSRYFTNIAL</sequence>
<evidence type="ECO:0000313" key="2">
    <source>
        <dbReference type="Proteomes" id="UP000294530"/>
    </source>
</evidence>
<evidence type="ECO:0000313" key="1">
    <source>
        <dbReference type="EMBL" id="TDH64845.1"/>
    </source>
</evidence>
<comment type="caution">
    <text evidence="1">The sequence shown here is derived from an EMBL/GenBank/DDBJ whole genome shotgun (WGS) entry which is preliminary data.</text>
</comment>